<dbReference type="GeneID" id="20710433"/>
<gene>
    <name evidence="2" type="ORF">VDAG_08970</name>
</gene>
<evidence type="ECO:0000313" key="3">
    <source>
        <dbReference type="Proteomes" id="UP000001611"/>
    </source>
</evidence>
<organism evidence="2 3">
    <name type="scientific">Verticillium dahliae (strain VdLs.17 / ATCC MYA-4575 / FGSC 10137)</name>
    <name type="common">Verticillium wilt</name>
    <dbReference type="NCBI Taxonomy" id="498257"/>
    <lineage>
        <taxon>Eukaryota</taxon>
        <taxon>Fungi</taxon>
        <taxon>Dikarya</taxon>
        <taxon>Ascomycota</taxon>
        <taxon>Pezizomycotina</taxon>
        <taxon>Sordariomycetes</taxon>
        <taxon>Hypocreomycetidae</taxon>
        <taxon>Glomerellales</taxon>
        <taxon>Plectosphaerellaceae</taxon>
        <taxon>Verticillium</taxon>
    </lineage>
</organism>
<dbReference type="KEGG" id="vda:VDAG_08970"/>
<name>G2XFZ1_VERDV</name>
<accession>G2XFZ1</accession>
<evidence type="ECO:0000256" key="1">
    <source>
        <dbReference type="SAM" id="MobiDB-lite"/>
    </source>
</evidence>
<keyword evidence="3" id="KW-1185">Reference proteome</keyword>
<dbReference type="HOGENOM" id="CLU_078045_0_0_1"/>
<proteinExistence type="predicted"/>
<feature type="compositionally biased region" description="Polar residues" evidence="1">
    <location>
        <begin position="154"/>
        <end position="164"/>
    </location>
</feature>
<dbReference type="AlphaFoldDB" id="G2XFZ1"/>
<feature type="region of interest" description="Disordered" evidence="1">
    <location>
        <begin position="145"/>
        <end position="164"/>
    </location>
</feature>
<protein>
    <submittedName>
        <fullName evidence="2">Uncharacterized protein</fullName>
    </submittedName>
</protein>
<dbReference type="InParanoid" id="G2XFZ1"/>
<dbReference type="EMBL" id="DS572718">
    <property type="protein sequence ID" value="EGY18810.1"/>
    <property type="molecule type" value="Genomic_DNA"/>
</dbReference>
<dbReference type="Proteomes" id="UP000001611">
    <property type="component" value="Chromosome 5"/>
</dbReference>
<feature type="region of interest" description="Disordered" evidence="1">
    <location>
        <begin position="73"/>
        <end position="96"/>
    </location>
</feature>
<sequence>MDVSVCGHHAFRLVLFLSRSPFNPKHSGLTPDIALAKASAVSEFLKRIFANSHIAKHLLAGLVVGLYLTGQREQSQDPSDTEEETPHQRPQFARAARQHQRLGIHSMLRQARFVDDSDRAPELAETEQVGDRRLKGLANAGLYTHSLGSRHPSGVTQPTQTLPCTDQPATHVSLVTADLTLNTAGDLASGLDFVVRASVWVHLVDGMTSGVVTSSQPRQTENTFESSYEKCLTKGFN</sequence>
<evidence type="ECO:0000313" key="2">
    <source>
        <dbReference type="EMBL" id="EGY18810.1"/>
    </source>
</evidence>
<reference evidence="2 3" key="1">
    <citation type="submission" date="2008-03" db="EMBL/GenBank/DDBJ databases">
        <title>The Genome Sequence of Verticillium dahliae VdLs.17.</title>
        <authorList>
            <consortium name="The Broad Institute Genome Sequencing Platform"/>
            <person name="Ma L.-J.J."/>
            <person name="Klosterman S.J."/>
            <person name="Subbarao K."/>
            <person name="Dobinson K."/>
            <person name="Veronese P."/>
            <person name="Kang S."/>
            <person name="Gold S.E."/>
            <person name="Young S."/>
            <person name="Jaffe D."/>
            <person name="Gnerre S."/>
            <person name="Berlin A."/>
            <person name="Heiman D."/>
            <person name="Hepburn T."/>
            <person name="Sykes S."/>
            <person name="Alvarado L."/>
            <person name="Kodira C.D."/>
            <person name="Lander E."/>
            <person name="Galagan J."/>
            <person name="Nusbaum C."/>
            <person name="Birren B."/>
        </authorList>
    </citation>
    <scope>NUCLEOTIDE SEQUENCE [LARGE SCALE GENOMIC DNA]</scope>
    <source>
        <strain evidence="3">VdLs.17 / ATCC MYA-4575 / FGSC 10137</strain>
    </source>
</reference>
<dbReference type="RefSeq" id="XP_009655068.1">
    <property type="nucleotide sequence ID" value="XM_009656773.1"/>
</dbReference>